<name>A0A3E2NV97_9SPHI</name>
<comment type="caution">
    <text evidence="1">The sequence shown here is derived from an EMBL/GenBank/DDBJ whole genome shotgun (WGS) entry which is preliminary data.</text>
</comment>
<gene>
    <name evidence="1" type="ORF">DYU05_04895</name>
</gene>
<dbReference type="Proteomes" id="UP000260823">
    <property type="component" value="Unassembled WGS sequence"/>
</dbReference>
<accession>A0A3E2NV97</accession>
<evidence type="ECO:0000313" key="2">
    <source>
        <dbReference type="Proteomes" id="UP000260823"/>
    </source>
</evidence>
<keyword evidence="2" id="KW-1185">Reference proteome</keyword>
<organism evidence="1 2">
    <name type="scientific">Mucilaginibacter terrenus</name>
    <dbReference type="NCBI Taxonomy" id="2482727"/>
    <lineage>
        <taxon>Bacteria</taxon>
        <taxon>Pseudomonadati</taxon>
        <taxon>Bacteroidota</taxon>
        <taxon>Sphingobacteriia</taxon>
        <taxon>Sphingobacteriales</taxon>
        <taxon>Sphingobacteriaceae</taxon>
        <taxon>Mucilaginibacter</taxon>
    </lineage>
</organism>
<protein>
    <submittedName>
        <fullName evidence="1">Uncharacterized protein</fullName>
    </submittedName>
</protein>
<dbReference type="AlphaFoldDB" id="A0A3E2NV97"/>
<evidence type="ECO:0000313" key="1">
    <source>
        <dbReference type="EMBL" id="RFZ84946.1"/>
    </source>
</evidence>
<proteinExistence type="predicted"/>
<sequence length="59" mass="6827">MFKRLHNGCNNLYKPQNYSVLNTYFSSATFKNRSEKTSKNKVILEVIVLLQVKTGLMIC</sequence>
<reference evidence="1 2" key="1">
    <citation type="submission" date="2018-08" db="EMBL/GenBank/DDBJ databases">
        <title>Mucilaginibacter terrae sp. nov., isolated from manganese diggings.</title>
        <authorList>
            <person name="Huang Y."/>
            <person name="Zhou Z."/>
        </authorList>
    </citation>
    <scope>NUCLEOTIDE SEQUENCE [LARGE SCALE GENOMIC DNA]</scope>
    <source>
        <strain evidence="1 2">ZH6</strain>
    </source>
</reference>
<dbReference type="EMBL" id="QWDE01000001">
    <property type="protein sequence ID" value="RFZ84946.1"/>
    <property type="molecule type" value="Genomic_DNA"/>
</dbReference>